<dbReference type="Proteomes" id="UP000466345">
    <property type="component" value="Unassembled WGS sequence"/>
</dbReference>
<accession>A0A7K0CJV6</accession>
<organism evidence="2 3">
    <name type="scientific">Streptomyces smaragdinus</name>
    <dbReference type="NCBI Taxonomy" id="2585196"/>
    <lineage>
        <taxon>Bacteria</taxon>
        <taxon>Bacillati</taxon>
        <taxon>Actinomycetota</taxon>
        <taxon>Actinomycetes</taxon>
        <taxon>Kitasatosporales</taxon>
        <taxon>Streptomycetaceae</taxon>
        <taxon>Streptomyces</taxon>
    </lineage>
</organism>
<dbReference type="EMBL" id="WEGJ01000015">
    <property type="protein sequence ID" value="MQY13757.1"/>
    <property type="molecule type" value="Genomic_DNA"/>
</dbReference>
<feature type="region of interest" description="Disordered" evidence="1">
    <location>
        <begin position="1"/>
        <end position="22"/>
    </location>
</feature>
<sequence>MQNVPERPHTLTPTEPRTLLAPLPGVPLDNALDTARRILKTGATLDYSDVRAVCTQLGAAEWALTQLIASAEAGARAADGGEAR</sequence>
<protein>
    <submittedName>
        <fullName evidence="2">Uncharacterized protein</fullName>
    </submittedName>
</protein>
<comment type="caution">
    <text evidence="2">The sequence shown here is derived from an EMBL/GenBank/DDBJ whole genome shotgun (WGS) entry which is preliminary data.</text>
</comment>
<evidence type="ECO:0000256" key="1">
    <source>
        <dbReference type="SAM" id="MobiDB-lite"/>
    </source>
</evidence>
<evidence type="ECO:0000313" key="3">
    <source>
        <dbReference type="Proteomes" id="UP000466345"/>
    </source>
</evidence>
<gene>
    <name evidence="2" type="ORF">SRB5_39090</name>
</gene>
<dbReference type="AlphaFoldDB" id="A0A7K0CJV6"/>
<evidence type="ECO:0000313" key="2">
    <source>
        <dbReference type="EMBL" id="MQY13757.1"/>
    </source>
</evidence>
<proteinExistence type="predicted"/>
<dbReference type="RefSeq" id="WP_153453788.1">
    <property type="nucleotide sequence ID" value="NZ_WEGJ01000015.1"/>
</dbReference>
<name>A0A7K0CJV6_9ACTN</name>
<reference evidence="2 3" key="1">
    <citation type="submission" date="2019-10" db="EMBL/GenBank/DDBJ databases">
        <title>Streptomyces smaragdinus sp. nov. and Streptomyces fabii sp. nov., isolated from the gut of fungus growing-termite Macrotermes natalensis.</title>
        <authorList>
            <person name="Schwitalla J."/>
            <person name="Benndorf R."/>
            <person name="Martin K."/>
            <person name="De Beer W."/>
            <person name="Kaster A.-K."/>
            <person name="Vollmers J."/>
            <person name="Poulsen M."/>
            <person name="Beemelmanns C."/>
        </authorList>
    </citation>
    <scope>NUCLEOTIDE SEQUENCE [LARGE SCALE GENOMIC DNA]</scope>
    <source>
        <strain evidence="2 3">RB5</strain>
    </source>
</reference>
<keyword evidence="3" id="KW-1185">Reference proteome</keyword>